<proteinExistence type="predicted"/>
<evidence type="ECO:0000313" key="2">
    <source>
        <dbReference type="Proteomes" id="UP001148662"/>
    </source>
</evidence>
<gene>
    <name evidence="1" type="ORF">NM688_g1313</name>
</gene>
<comment type="caution">
    <text evidence="1">The sequence shown here is derived from an EMBL/GenBank/DDBJ whole genome shotgun (WGS) entry which is preliminary data.</text>
</comment>
<sequence>MLTSLSAVKAVASEPIRVIYDALSNADVQIAAYDLLAPGGVFVNCRRIPTIPQEKRVEGKTVTLVFGSPSRQDFRPLGVSMWKHISALFESGDLKPNNVEVIPGGLGGIPAGLQKLKNGEVSAKKLVVHPNEIV</sequence>
<dbReference type="Proteomes" id="UP001148662">
    <property type="component" value="Unassembled WGS sequence"/>
</dbReference>
<dbReference type="EMBL" id="JANHOG010000136">
    <property type="protein sequence ID" value="KAJ3557721.1"/>
    <property type="molecule type" value="Genomic_DNA"/>
</dbReference>
<name>A0ACC1TBI6_9APHY</name>
<organism evidence="1 2">
    <name type="scientific">Phlebia brevispora</name>
    <dbReference type="NCBI Taxonomy" id="194682"/>
    <lineage>
        <taxon>Eukaryota</taxon>
        <taxon>Fungi</taxon>
        <taxon>Dikarya</taxon>
        <taxon>Basidiomycota</taxon>
        <taxon>Agaricomycotina</taxon>
        <taxon>Agaricomycetes</taxon>
        <taxon>Polyporales</taxon>
        <taxon>Meruliaceae</taxon>
        <taxon>Phlebia</taxon>
    </lineage>
</organism>
<reference evidence="1" key="1">
    <citation type="submission" date="2022-07" db="EMBL/GenBank/DDBJ databases">
        <title>Genome Sequence of Phlebia brevispora.</title>
        <authorList>
            <person name="Buettner E."/>
        </authorList>
    </citation>
    <scope>NUCLEOTIDE SEQUENCE</scope>
    <source>
        <strain evidence="1">MPL23</strain>
    </source>
</reference>
<accession>A0ACC1TBI6</accession>
<protein>
    <submittedName>
        <fullName evidence="1">Uncharacterized protein</fullName>
    </submittedName>
</protein>
<keyword evidence="2" id="KW-1185">Reference proteome</keyword>
<evidence type="ECO:0000313" key="1">
    <source>
        <dbReference type="EMBL" id="KAJ3557721.1"/>
    </source>
</evidence>